<feature type="region of interest" description="Disordered" evidence="1">
    <location>
        <begin position="63"/>
        <end position="88"/>
    </location>
</feature>
<proteinExistence type="predicted"/>
<dbReference type="EMBL" id="JAJJMA010044604">
    <property type="protein sequence ID" value="MCL7025369.1"/>
    <property type="molecule type" value="Genomic_DNA"/>
</dbReference>
<feature type="region of interest" description="Disordered" evidence="1">
    <location>
        <begin position="154"/>
        <end position="174"/>
    </location>
</feature>
<sequence>MDKFSSCDDTLSEYLSGRNELKQSYVSGKQFTCKKNGTSEITELGTAFSKLLNVKGAPMPVSGPVQPSSDLNENRHLSPGEFCEDSARQNDNFSVESNQKTMSKPINIPVSRKTLSCFVSDGEIEGTSCPELHGNASMAMLSRFCSRSLSLPNSPNSVRSAMKGGREQQGVQPQEKLTVKWASDVYDPPSTTVSHTVRSYIQQQRYSSKYNNKKHGKHKHKGKHSRGSNNTEKKQHRKSTCNSENPQPMSQVTTDSLQDLNSFEKSSVNAELVHFDGVTTGQDSSNCGSSFFKISSLAKMHVSVAEAT</sequence>
<evidence type="ECO:0000313" key="3">
    <source>
        <dbReference type="Proteomes" id="UP001177140"/>
    </source>
</evidence>
<reference evidence="2" key="1">
    <citation type="submission" date="2022-03" db="EMBL/GenBank/DDBJ databases">
        <title>A functionally conserved STORR gene fusion in Papaver species that diverged 16.8 million years ago.</title>
        <authorList>
            <person name="Catania T."/>
        </authorList>
    </citation>
    <scope>NUCLEOTIDE SEQUENCE</scope>
    <source>
        <strain evidence="2">S-191538</strain>
    </source>
</reference>
<comment type="caution">
    <text evidence="2">The sequence shown here is derived from an EMBL/GenBank/DDBJ whole genome shotgun (WGS) entry which is preliminary data.</text>
</comment>
<feature type="compositionally biased region" description="Polar residues" evidence="1">
    <location>
        <begin position="240"/>
        <end position="253"/>
    </location>
</feature>
<feature type="region of interest" description="Disordered" evidence="1">
    <location>
        <begin position="204"/>
        <end position="253"/>
    </location>
</feature>
<feature type="compositionally biased region" description="Basic residues" evidence="1">
    <location>
        <begin position="211"/>
        <end position="226"/>
    </location>
</feature>
<dbReference type="PANTHER" id="PTHR34952:SF2">
    <property type="entry name" value="OS05G0113500 PROTEIN"/>
    <property type="match status" value="1"/>
</dbReference>
<dbReference type="PANTHER" id="PTHR34952">
    <property type="entry name" value="OS05G0113500 PROTEIN"/>
    <property type="match status" value="1"/>
</dbReference>
<evidence type="ECO:0000313" key="2">
    <source>
        <dbReference type="EMBL" id="MCL7025369.1"/>
    </source>
</evidence>
<protein>
    <submittedName>
        <fullName evidence="2">Uncharacterized protein</fullName>
    </submittedName>
</protein>
<organism evidence="2 3">
    <name type="scientific">Papaver nudicaule</name>
    <name type="common">Iceland poppy</name>
    <dbReference type="NCBI Taxonomy" id="74823"/>
    <lineage>
        <taxon>Eukaryota</taxon>
        <taxon>Viridiplantae</taxon>
        <taxon>Streptophyta</taxon>
        <taxon>Embryophyta</taxon>
        <taxon>Tracheophyta</taxon>
        <taxon>Spermatophyta</taxon>
        <taxon>Magnoliopsida</taxon>
        <taxon>Ranunculales</taxon>
        <taxon>Papaveraceae</taxon>
        <taxon>Papaveroideae</taxon>
        <taxon>Papaver</taxon>
    </lineage>
</organism>
<accession>A0AA41UYS9</accession>
<name>A0AA41UYS9_PAPNU</name>
<dbReference type="Proteomes" id="UP001177140">
    <property type="component" value="Unassembled WGS sequence"/>
</dbReference>
<keyword evidence="3" id="KW-1185">Reference proteome</keyword>
<dbReference type="AlphaFoldDB" id="A0AA41UYS9"/>
<gene>
    <name evidence="2" type="ORF">MKW94_017123</name>
</gene>
<evidence type="ECO:0000256" key="1">
    <source>
        <dbReference type="SAM" id="MobiDB-lite"/>
    </source>
</evidence>